<dbReference type="NCBIfam" id="TIGR00756">
    <property type="entry name" value="PPR"/>
    <property type="match status" value="4"/>
</dbReference>
<dbReference type="FunFam" id="1.25.40.10:FF:000344">
    <property type="entry name" value="Pentatricopeptide repeat-containing protein"/>
    <property type="match status" value="1"/>
</dbReference>
<feature type="repeat" description="PPR" evidence="2">
    <location>
        <begin position="498"/>
        <end position="532"/>
    </location>
</feature>
<dbReference type="Pfam" id="PF20431">
    <property type="entry name" value="E_motif"/>
    <property type="match status" value="1"/>
</dbReference>
<dbReference type="EMBL" id="MH004624">
    <property type="protein sequence ID" value="AYM00624.1"/>
    <property type="molecule type" value="mRNA"/>
</dbReference>
<reference evidence="3" key="1">
    <citation type="journal article" date="2018" name="Molecules">
        <title>The Pentatricopeptide Repeat Gene Family in Salvia miltiorrhiza: Genome-Wide Characterization and Expression Analysis.</title>
        <authorList>
            <person name="Li H."/>
            <person name="Li C."/>
            <person name="Deng Y."/>
            <person name="Jiang X."/>
            <person name="Lu S."/>
        </authorList>
    </citation>
    <scope>NUCLEOTIDE SEQUENCE</scope>
</reference>
<feature type="repeat" description="PPR" evidence="2">
    <location>
        <begin position="123"/>
        <end position="157"/>
    </location>
</feature>
<dbReference type="PROSITE" id="PS51375">
    <property type="entry name" value="PPR"/>
    <property type="match status" value="6"/>
</dbReference>
<dbReference type="FunFam" id="1.25.40.10:FF:000090">
    <property type="entry name" value="Pentatricopeptide repeat-containing protein, chloroplastic"/>
    <property type="match status" value="1"/>
</dbReference>
<dbReference type="PANTHER" id="PTHR47926:SF389">
    <property type="entry name" value="PENTATRICOPEPTIDE PROTEIN-RELATED"/>
    <property type="match status" value="1"/>
</dbReference>
<dbReference type="Pfam" id="PF13041">
    <property type="entry name" value="PPR_2"/>
    <property type="match status" value="1"/>
</dbReference>
<dbReference type="InterPro" id="IPR011990">
    <property type="entry name" value="TPR-like_helical_dom_sf"/>
</dbReference>
<accession>A0A678WDM7</accession>
<name>A0A678WDM7_SALMI</name>
<sequence length="723" mass="80330">MILLPILHKRFFSSPFKFLTPNSYYHANHNNFGKFYCAEAVQIQSGNGLIDLFDHLLKYCISRIDERFNLDGAVKQIHAQVTVTSLFSSAFLSARLVSAYAKLSLLNDARKVFDKSPRDCFSSPLFWNSMLRAYLSDFRYSAAVELYFRMREINLHPDGFGFPLIIRACAMRGDIRLCRLVHSHAVLIGLSSNLHVGNEFVGMYGEIGLMGAALKVFDRMPLRSRISWNVVVSGFAKNFDCEGAVGMLLRMENEGWEANPVTWTSVISSFAWCGIGEKAWGFYVLMRERGVDATAESLAVVISVCDGIMAATKGEIVHGHVIRGGFERYIFVSNALISMYGRNGDVRKAEYLFSALNSKSLVSWNALISAYARAGLCDNALSAFLRLESSNTVRPNVVSWSAVIAGFAASEERKEATLKLFRRMQNAQVLANAVTVASVLSACAELSALPLGREIHSHTIRLFMDNDVLVMNGLINMYMKCGDLGAGEMLFKKMEFRDIISWNIMITGYGMHGLGLESLTIFNQMVEAGIGPDEVTFVAVLSACSHAGLVAEGRELFHRMSGEFRIEPRVEHYACTVDMFGRAGLLEEARRVLRSMPMEPNAPVWGAMLSSCEMHRNVDDAVESAAVMFGMESSATGGYMLLSNLYAASGRWGEAAEVRTLARAKGLRKVPAQSWIEVRKKVHSFSVGRGFELDMDGVYLVLQDLKLQMVMESYVPHCLFEPA</sequence>
<dbReference type="Gene3D" id="1.25.40.10">
    <property type="entry name" value="Tetratricopeptide repeat domain"/>
    <property type="match status" value="5"/>
</dbReference>
<feature type="repeat" description="PPR" evidence="2">
    <location>
        <begin position="259"/>
        <end position="293"/>
    </location>
</feature>
<feature type="repeat" description="PPR" evidence="2">
    <location>
        <begin position="224"/>
        <end position="258"/>
    </location>
</feature>
<dbReference type="GO" id="GO:0009451">
    <property type="term" value="P:RNA modification"/>
    <property type="evidence" value="ECO:0007669"/>
    <property type="project" value="InterPro"/>
</dbReference>
<dbReference type="GO" id="GO:0003723">
    <property type="term" value="F:RNA binding"/>
    <property type="evidence" value="ECO:0007669"/>
    <property type="project" value="InterPro"/>
</dbReference>
<proteinExistence type="evidence at transcript level"/>
<reference evidence="3" key="2">
    <citation type="submission" date="2018-02" db="EMBL/GenBank/DDBJ databases">
        <authorList>
            <person name="Li H.Q."/>
            <person name="Lu S.F."/>
        </authorList>
    </citation>
    <scope>NUCLEOTIDE SEQUENCE</scope>
</reference>
<dbReference type="Pfam" id="PF01535">
    <property type="entry name" value="PPR"/>
    <property type="match status" value="6"/>
</dbReference>
<dbReference type="InterPro" id="IPR002885">
    <property type="entry name" value="PPR_rpt"/>
</dbReference>
<keyword evidence="1" id="KW-0677">Repeat</keyword>
<feature type="repeat" description="PPR" evidence="2">
    <location>
        <begin position="360"/>
        <end position="394"/>
    </location>
</feature>
<organism evidence="3">
    <name type="scientific">Salvia miltiorrhiza</name>
    <name type="common">Chinese sage</name>
    <dbReference type="NCBI Taxonomy" id="226208"/>
    <lineage>
        <taxon>Eukaryota</taxon>
        <taxon>Viridiplantae</taxon>
        <taxon>Streptophyta</taxon>
        <taxon>Embryophyta</taxon>
        <taxon>Tracheophyta</taxon>
        <taxon>Spermatophyta</taxon>
        <taxon>Magnoliopsida</taxon>
        <taxon>eudicotyledons</taxon>
        <taxon>Gunneridae</taxon>
        <taxon>Pentapetalae</taxon>
        <taxon>asterids</taxon>
        <taxon>lamiids</taxon>
        <taxon>Lamiales</taxon>
        <taxon>Lamiaceae</taxon>
        <taxon>Nepetoideae</taxon>
        <taxon>Mentheae</taxon>
        <taxon>Salviinae</taxon>
        <taxon>Salvia</taxon>
        <taxon>Salvia incertae sedis</taxon>
    </lineage>
</organism>
<protein>
    <submittedName>
        <fullName evidence="3">Pentatricopeptide repeat protein</fullName>
    </submittedName>
</protein>
<dbReference type="PANTHER" id="PTHR47926">
    <property type="entry name" value="PENTATRICOPEPTIDE REPEAT-CONTAINING PROTEIN"/>
    <property type="match status" value="1"/>
</dbReference>
<dbReference type="AlphaFoldDB" id="A0A678WDM7"/>
<dbReference type="FunFam" id="1.25.40.10:FF:000393">
    <property type="entry name" value="Pentatricopeptide repeat-containing protein At1g20230"/>
    <property type="match status" value="1"/>
</dbReference>
<evidence type="ECO:0000256" key="2">
    <source>
        <dbReference type="PROSITE-ProRule" id="PRU00708"/>
    </source>
</evidence>
<feature type="repeat" description="PPR" evidence="2">
    <location>
        <begin position="533"/>
        <end position="563"/>
    </location>
</feature>
<dbReference type="InterPro" id="IPR046960">
    <property type="entry name" value="PPR_At4g14850-like_plant"/>
</dbReference>
<evidence type="ECO:0000256" key="1">
    <source>
        <dbReference type="ARBA" id="ARBA00022737"/>
    </source>
</evidence>
<dbReference type="InterPro" id="IPR046848">
    <property type="entry name" value="E_motif"/>
</dbReference>
<evidence type="ECO:0000313" key="3">
    <source>
        <dbReference type="EMBL" id="AYM00624.1"/>
    </source>
</evidence>